<feature type="compositionally biased region" description="Basic and acidic residues" evidence="3">
    <location>
        <begin position="1446"/>
        <end position="1459"/>
    </location>
</feature>
<dbReference type="OMA" id="KWNHDCL"/>
<feature type="region of interest" description="Disordered" evidence="3">
    <location>
        <begin position="1720"/>
        <end position="2079"/>
    </location>
</feature>
<dbReference type="PhylomeDB" id="B3NVR8"/>
<evidence type="ECO:0000256" key="2">
    <source>
        <dbReference type="ARBA" id="ARBA00023242"/>
    </source>
</evidence>
<dbReference type="PANTHER" id="PTHR21583">
    <property type="entry name" value="ELYS PROTEIN"/>
    <property type="match status" value="1"/>
</dbReference>
<dbReference type="Pfam" id="PF13934">
    <property type="entry name" value="ELYS"/>
    <property type="match status" value="1"/>
</dbReference>
<dbReference type="InterPro" id="IPR025151">
    <property type="entry name" value="ELYS_dom"/>
</dbReference>
<name>B3NVR8_DROER</name>
<dbReference type="GO" id="GO:0005643">
    <property type="term" value="C:nuclear pore"/>
    <property type="evidence" value="ECO:0007669"/>
    <property type="project" value="EnsemblMetazoa"/>
</dbReference>
<evidence type="ECO:0000259" key="4">
    <source>
        <dbReference type="Pfam" id="PF13934"/>
    </source>
</evidence>
<feature type="compositionally biased region" description="Low complexity" evidence="3">
    <location>
        <begin position="1818"/>
        <end position="1831"/>
    </location>
</feature>
<dbReference type="KEGG" id="der:6550421"/>
<gene>
    <name evidence="5" type="primary">Dere\GG19243</name>
    <name evidence="5" type="synonym">dere_GLEANR_4006</name>
    <name evidence="5" type="synonym">GG19243</name>
    <name evidence="5" type="ORF">Dere_GG19243</name>
</gene>
<feature type="compositionally biased region" description="Acidic residues" evidence="3">
    <location>
        <begin position="1746"/>
        <end position="1756"/>
    </location>
</feature>
<evidence type="ECO:0000313" key="5">
    <source>
        <dbReference type="EMBL" id="EDV46733.1"/>
    </source>
</evidence>
<evidence type="ECO:0000313" key="6">
    <source>
        <dbReference type="Proteomes" id="UP000008711"/>
    </source>
</evidence>
<dbReference type="PANTHER" id="PTHR21583:SF8">
    <property type="entry name" value="PROTEIN ELYS"/>
    <property type="match status" value="1"/>
</dbReference>
<dbReference type="eggNOG" id="ENOG502QU0D">
    <property type="taxonomic scope" value="Eukaryota"/>
</dbReference>
<evidence type="ECO:0000256" key="3">
    <source>
        <dbReference type="SAM" id="MobiDB-lite"/>
    </source>
</evidence>
<feature type="compositionally biased region" description="Basic and acidic residues" evidence="3">
    <location>
        <begin position="1673"/>
        <end position="1689"/>
    </location>
</feature>
<feature type="compositionally biased region" description="Low complexity" evidence="3">
    <location>
        <begin position="2046"/>
        <end position="2062"/>
    </location>
</feature>
<feature type="region of interest" description="Disordered" evidence="3">
    <location>
        <begin position="1424"/>
        <end position="1517"/>
    </location>
</feature>
<feature type="compositionally biased region" description="Basic and acidic residues" evidence="3">
    <location>
        <begin position="1080"/>
        <end position="1098"/>
    </location>
</feature>
<evidence type="ECO:0000256" key="1">
    <source>
        <dbReference type="ARBA" id="ARBA00004123"/>
    </source>
</evidence>
<feature type="region of interest" description="Disordered" evidence="3">
    <location>
        <begin position="1533"/>
        <end position="1604"/>
    </location>
</feature>
<dbReference type="Proteomes" id="UP000008711">
    <property type="component" value="Unassembled WGS sequence"/>
</dbReference>
<feature type="compositionally biased region" description="Acidic residues" evidence="3">
    <location>
        <begin position="1594"/>
        <end position="1604"/>
    </location>
</feature>
<feature type="compositionally biased region" description="Polar residues" evidence="3">
    <location>
        <begin position="1533"/>
        <end position="1557"/>
    </location>
</feature>
<feature type="region of interest" description="Disordered" evidence="3">
    <location>
        <begin position="1661"/>
        <end position="1699"/>
    </location>
</feature>
<accession>B3NVR8</accession>
<organism evidence="5 6">
    <name type="scientific">Drosophila erecta</name>
    <name type="common">Fruit fly</name>
    <dbReference type="NCBI Taxonomy" id="7220"/>
    <lineage>
        <taxon>Eukaryota</taxon>
        <taxon>Metazoa</taxon>
        <taxon>Ecdysozoa</taxon>
        <taxon>Arthropoda</taxon>
        <taxon>Hexapoda</taxon>
        <taxon>Insecta</taxon>
        <taxon>Pterygota</taxon>
        <taxon>Neoptera</taxon>
        <taxon>Endopterygota</taxon>
        <taxon>Diptera</taxon>
        <taxon>Brachycera</taxon>
        <taxon>Muscomorpha</taxon>
        <taxon>Ephydroidea</taxon>
        <taxon>Drosophilidae</taxon>
        <taxon>Drosophila</taxon>
        <taxon>Sophophora</taxon>
    </lineage>
</organism>
<feature type="compositionally biased region" description="Basic and acidic residues" evidence="3">
    <location>
        <begin position="1759"/>
        <end position="1788"/>
    </location>
</feature>
<feature type="region of interest" description="Disordered" evidence="3">
    <location>
        <begin position="1076"/>
        <end position="1103"/>
    </location>
</feature>
<feature type="region of interest" description="Disordered" evidence="3">
    <location>
        <begin position="1284"/>
        <end position="1326"/>
    </location>
</feature>
<reference evidence="5 6" key="2">
    <citation type="journal article" date="2008" name="Bioinformatics">
        <title>Assembly reconciliation.</title>
        <authorList>
            <person name="Zimin A.V."/>
            <person name="Smith D.R."/>
            <person name="Sutton G."/>
            <person name="Yorke J.A."/>
        </authorList>
    </citation>
    <scope>NUCLEOTIDE SEQUENCE [LARGE SCALE GENOMIC DNA]</scope>
    <source>
        <strain evidence="5 6">TSC#14021-0224.01</strain>
    </source>
</reference>
<feature type="compositionally biased region" description="Acidic residues" evidence="3">
    <location>
        <begin position="1220"/>
        <end position="1242"/>
    </location>
</feature>
<dbReference type="EMBL" id="CH954180">
    <property type="protein sequence ID" value="EDV46733.1"/>
    <property type="molecule type" value="Genomic_DNA"/>
</dbReference>
<proteinExistence type="predicted"/>
<feature type="compositionally biased region" description="Polar residues" evidence="3">
    <location>
        <begin position="2029"/>
        <end position="2040"/>
    </location>
</feature>
<feature type="compositionally biased region" description="Basic residues" evidence="3">
    <location>
        <begin position="2070"/>
        <end position="2079"/>
    </location>
</feature>
<feature type="compositionally biased region" description="Polar residues" evidence="3">
    <location>
        <begin position="1912"/>
        <end position="1922"/>
    </location>
</feature>
<feature type="domain" description="ELYS-like" evidence="4">
    <location>
        <begin position="719"/>
        <end position="919"/>
    </location>
</feature>
<sequence length="2079" mass="232237">MEWYEVELDGSRTIAFPERSVPGFGREASKSDTGEYLGGIIRNGQWGWVTWRYGSDATLLICSMTTGDYLSWHRFWSESDDLGQRHKQGQRSSIRCVEELFPGEPERTAMLAICLESWDSGEEKPVNCPIVTEVLIYSIPGSQVLRRFDLHSFTCSALTFLDQRICGGTRLTQFDGCLAVSTEEGMVLMVDLNSERLLERSRSRSLCSPSSEDEPSYGDLYIFPSEEIGLNIEPTLAHCRSKGAHMAVRVDVASCGISCLIDISLAPGFAAGLDDGRILIYDLIHFHVTTALRPAGAKEAIHGAVKRMCLIMPPDDPKPCFYICALYQYADGLSMLLHSVSYRRSYVEQVGDTFRFEHFHSSSLRNHQILDRGICPVMGCTTASTFSFAGDSGTLLIVISWHSNADRKNKLVLFDINQWYKDEMPPCVRQYEVPHYVAGYILSGLHTGLALQLRSNTIMHFVSLQRYDEHFYPNSLTFDCSLLTPTGSRYYAQDGVQHRFLNALRWERATLFLHPQIYHEDIIRLCLLPQFCELNHKATFSKTAMYEVILSVALEHKCGALLNDCARSWLDGSFLCNMLDNTKLSLSTLTNWIVKRAGQIKTRCSELCQGIFDYGGYSLDERERREFLLLSDQLRELVRLQSYIVELGRRRLTPSVLDDCQATERALQTVHEYQRVLYWFIDHGLLPEGHHEDHREPREQPLVRLRHEYSEKRAQRKSLYIDALGKLASLSEPYPPDSLHALMHVMFSPDTELCHKHALILYLLMDLNQQLAERFQIAFHLNKDLTKPLRSFWYLDHGDYEQCVNELYKDAAPASNFEAWQVRLLIEKLLADGAVKAAMQVAILPPGPLSSALHMSVLLANKNMPEAFQIARLYDDEDGQPLLERFFRHCIDIGRFKVLAELYLRESEERLLYSLLRQCRSRHTDCVQLILMLQKSKFIEAVSFMDEVAAERERDESSSTIISAYRSTMAPVAQNIAGTYLRIRDTLDGLEDGQRGGLLEPFSCQLVKQNASGQLGGIFQSSAVSAHWATHCESPPKLPKVVSIQSKIGYTNVPFLRHAQYGLSELPHRRRIVKPVPHQVVEKRQREQEEQRTDHQEQRQQYPKQVYKRRCLVAERLVEDVKDYVRSILEQNPDKSDVGETKQNEATHLLQAPTFLQTRQPMTRQNSNSPQPIPTILKRNAAVEPVEGTSPMATSTALAGAKRFRFMPPIPLQTDKSLEVDSEDAIEDEEGEEEDETDEIIVEIESRSEPRSASSIESDQEDEFLSPLVSANVSLVEQVSLRDSPRSFAPPLGPQPRNSLLHGRNEIGRKIGTGTGSESSSGFGSFATVQPAQTTSHSQFVPTICSSKMGETQSQVFFSSSSGVKISERTTICGEMESTDLGAELAAAPSAQWSLPLARPAIQGHHQMMDTTLGMSTYDVASLEQQDTQDQEQEEELKLGDTQSLEEQHNPQDELKQELEQDQSQVQEPLGTDGQLAFLGSSEPTTQEPPSPTYSLSSEDSDMSSAGIPNPMLPTLHTEDPMYSIVVESTGSITTSRSVTHTPTSFLPSDTNVSHTPSPRAPHGGDGDGSPISLYRANSLETVDDLDTTKGSLEEEEEYDEDDCVIALDGTEVRGYVARPQQSAASSSAELFAFKDECQEEAAGGPSPFLSLGATVNSDSEVADTIVIDSDEESPKEKDTQPEQQKECPMEEDDPSNDSVATVAFSEHKQPLADIDIEMKVEEVEPSPAGQGSSQQACELEKIPEEEVDVEAEEQVLVEVEREANEQPKEGDKTETKDSSVAEAHPKAEPLLPEEEDSRQSLKLIFSGDEDEEKFVPTVTTRSLRSRCSSTEQQESPRTLRPRRVSQEHRDSPTPVRGPRMRLRSTDALTSSPVSTPPVSTPKRRGSQHKHLLDVIVEQSPLDTALPRTRSRTILSVDSETASPRPATPTNAKARGKRASSQAPATKSPRVRQQRGNSEPPVALSGPHTRVRKSTTVGVRTRKTSAGDRQSVSPVSLAQTDAPIVVPESTEPEERPRLRRTARRRISDLSDQSGNATTTDAPVLDSSSSTTSSSANSATSSTQNRELRPRQRRTSTSKH</sequence>
<reference evidence="5 6" key="1">
    <citation type="journal article" date="2007" name="Nature">
        <title>Evolution of genes and genomes on the Drosophila phylogeny.</title>
        <authorList>
            <consortium name="Drosophila 12 Genomes Consortium"/>
            <person name="Clark A.G."/>
            <person name="Eisen M.B."/>
            <person name="Smith D.R."/>
            <person name="Bergman C.M."/>
            <person name="Oliver B."/>
            <person name="Markow T.A."/>
            <person name="Kaufman T.C."/>
            <person name="Kellis M."/>
            <person name="Gelbart W."/>
            <person name="Iyer V.N."/>
            <person name="Pollard D.A."/>
            <person name="Sackton T.B."/>
            <person name="Larracuente A.M."/>
            <person name="Singh N.D."/>
            <person name="Abad J.P."/>
            <person name="Abt D.N."/>
            <person name="Adryan B."/>
            <person name="Aguade M."/>
            <person name="Akashi H."/>
            <person name="Anderson W.W."/>
            <person name="Aquadro C.F."/>
            <person name="Ardell D.H."/>
            <person name="Arguello R."/>
            <person name="Artieri C.G."/>
            <person name="Barbash D.A."/>
            <person name="Barker D."/>
            <person name="Barsanti P."/>
            <person name="Batterham P."/>
            <person name="Batzoglou S."/>
            <person name="Begun D."/>
            <person name="Bhutkar A."/>
            <person name="Blanco E."/>
            <person name="Bosak S.A."/>
            <person name="Bradley R.K."/>
            <person name="Brand A.D."/>
            <person name="Brent M.R."/>
            <person name="Brooks A.N."/>
            <person name="Brown R.H."/>
            <person name="Butlin R.K."/>
            <person name="Caggese C."/>
            <person name="Calvi B.R."/>
            <person name="Bernardo de Carvalho A."/>
            <person name="Caspi A."/>
            <person name="Castrezana S."/>
            <person name="Celniker S.E."/>
            <person name="Chang J.L."/>
            <person name="Chapple C."/>
            <person name="Chatterji S."/>
            <person name="Chinwalla A."/>
            <person name="Civetta A."/>
            <person name="Clifton S.W."/>
            <person name="Comeron J.M."/>
            <person name="Costello J.C."/>
            <person name="Coyne J.A."/>
            <person name="Daub J."/>
            <person name="David R.G."/>
            <person name="Delcher A.L."/>
            <person name="Delehaunty K."/>
            <person name="Do C.B."/>
            <person name="Ebling H."/>
            <person name="Edwards K."/>
            <person name="Eickbush T."/>
            <person name="Evans J.D."/>
            <person name="Filipski A."/>
            <person name="Findeiss S."/>
            <person name="Freyhult E."/>
            <person name="Fulton L."/>
            <person name="Fulton R."/>
            <person name="Garcia A.C."/>
            <person name="Gardiner A."/>
            <person name="Garfield D.A."/>
            <person name="Garvin B.E."/>
            <person name="Gibson G."/>
            <person name="Gilbert D."/>
            <person name="Gnerre S."/>
            <person name="Godfrey J."/>
            <person name="Good R."/>
            <person name="Gotea V."/>
            <person name="Gravely B."/>
            <person name="Greenberg A.J."/>
            <person name="Griffiths-Jones S."/>
            <person name="Gross S."/>
            <person name="Guigo R."/>
            <person name="Gustafson E.A."/>
            <person name="Haerty W."/>
            <person name="Hahn M.W."/>
            <person name="Halligan D.L."/>
            <person name="Halpern A.L."/>
            <person name="Halter G.M."/>
            <person name="Han M.V."/>
            <person name="Heger A."/>
            <person name="Hillier L."/>
            <person name="Hinrichs A.S."/>
            <person name="Holmes I."/>
            <person name="Hoskins R.A."/>
            <person name="Hubisz M.J."/>
            <person name="Hultmark D."/>
            <person name="Huntley M.A."/>
            <person name="Jaffe D.B."/>
            <person name="Jagadeeshan S."/>
            <person name="Jeck W.R."/>
            <person name="Johnson J."/>
            <person name="Jones C.D."/>
            <person name="Jordan W.C."/>
            <person name="Karpen G.H."/>
            <person name="Kataoka E."/>
            <person name="Keightley P.D."/>
            <person name="Kheradpour P."/>
            <person name="Kirkness E.F."/>
            <person name="Koerich L.B."/>
            <person name="Kristiansen K."/>
            <person name="Kudrna D."/>
            <person name="Kulathinal R.J."/>
            <person name="Kumar S."/>
            <person name="Kwok R."/>
            <person name="Lander E."/>
            <person name="Langley C.H."/>
            <person name="Lapoint R."/>
            <person name="Lazzaro B.P."/>
            <person name="Lee S.J."/>
            <person name="Levesque L."/>
            <person name="Li R."/>
            <person name="Lin C.F."/>
            <person name="Lin M.F."/>
            <person name="Lindblad-Toh K."/>
            <person name="Llopart A."/>
            <person name="Long M."/>
            <person name="Low L."/>
            <person name="Lozovsky E."/>
            <person name="Lu J."/>
            <person name="Luo M."/>
            <person name="Machado C.A."/>
            <person name="Makalowski W."/>
            <person name="Marzo M."/>
            <person name="Matsuda M."/>
            <person name="Matzkin L."/>
            <person name="McAllister B."/>
            <person name="McBride C.S."/>
            <person name="McKernan B."/>
            <person name="McKernan K."/>
            <person name="Mendez-Lago M."/>
            <person name="Minx P."/>
            <person name="Mollenhauer M.U."/>
            <person name="Montooth K."/>
            <person name="Mount S.M."/>
            <person name="Mu X."/>
            <person name="Myers E."/>
            <person name="Negre B."/>
            <person name="Newfeld S."/>
            <person name="Nielsen R."/>
            <person name="Noor M.A."/>
            <person name="O'Grady P."/>
            <person name="Pachter L."/>
            <person name="Papaceit M."/>
            <person name="Parisi M.J."/>
            <person name="Parisi M."/>
            <person name="Parts L."/>
            <person name="Pedersen J.S."/>
            <person name="Pesole G."/>
            <person name="Phillippy A.M."/>
            <person name="Ponting C.P."/>
            <person name="Pop M."/>
            <person name="Porcelli D."/>
            <person name="Powell J.R."/>
            <person name="Prohaska S."/>
            <person name="Pruitt K."/>
            <person name="Puig M."/>
            <person name="Quesneville H."/>
            <person name="Ram K.R."/>
            <person name="Rand D."/>
            <person name="Rasmussen M.D."/>
            <person name="Reed L.K."/>
            <person name="Reenan R."/>
            <person name="Reily A."/>
            <person name="Remington K.A."/>
            <person name="Rieger T.T."/>
            <person name="Ritchie M.G."/>
            <person name="Robin C."/>
            <person name="Rogers Y.H."/>
            <person name="Rohde C."/>
            <person name="Rozas J."/>
            <person name="Rubenfield M.J."/>
            <person name="Ruiz A."/>
            <person name="Russo S."/>
            <person name="Salzberg S.L."/>
            <person name="Sanchez-Gracia A."/>
            <person name="Saranga D.J."/>
            <person name="Sato H."/>
            <person name="Schaeffer S.W."/>
            <person name="Schatz M.C."/>
            <person name="Schlenke T."/>
            <person name="Schwartz R."/>
            <person name="Segarra C."/>
            <person name="Singh R.S."/>
            <person name="Sirot L."/>
            <person name="Sirota M."/>
            <person name="Sisneros N.B."/>
            <person name="Smith C.D."/>
            <person name="Smith T.F."/>
            <person name="Spieth J."/>
            <person name="Stage D.E."/>
            <person name="Stark A."/>
            <person name="Stephan W."/>
            <person name="Strausberg R.L."/>
            <person name="Strempel S."/>
            <person name="Sturgill D."/>
            <person name="Sutton G."/>
            <person name="Sutton G.G."/>
            <person name="Tao W."/>
            <person name="Teichmann S."/>
            <person name="Tobari Y.N."/>
            <person name="Tomimura Y."/>
            <person name="Tsolas J.M."/>
            <person name="Valente V.L."/>
            <person name="Venter E."/>
            <person name="Venter J.C."/>
            <person name="Vicario S."/>
            <person name="Vieira F.G."/>
            <person name="Vilella A.J."/>
            <person name="Villasante A."/>
            <person name="Walenz B."/>
            <person name="Wang J."/>
            <person name="Wasserman M."/>
            <person name="Watts T."/>
            <person name="Wilson D."/>
            <person name="Wilson R.K."/>
            <person name="Wing R.A."/>
            <person name="Wolfner M.F."/>
            <person name="Wong A."/>
            <person name="Wong G.K."/>
            <person name="Wu C.I."/>
            <person name="Wu G."/>
            <person name="Yamamoto D."/>
            <person name="Yang H.P."/>
            <person name="Yang S.P."/>
            <person name="Yorke J.A."/>
            <person name="Yoshida K."/>
            <person name="Zdobnov E."/>
            <person name="Zhang P."/>
            <person name="Zhang Y."/>
            <person name="Zimin A.V."/>
            <person name="Baldwin J."/>
            <person name="Abdouelleil A."/>
            <person name="Abdulkadir J."/>
            <person name="Abebe A."/>
            <person name="Abera B."/>
            <person name="Abreu J."/>
            <person name="Acer S.C."/>
            <person name="Aftuck L."/>
            <person name="Alexander A."/>
            <person name="An P."/>
            <person name="Anderson E."/>
            <person name="Anderson S."/>
            <person name="Arachi H."/>
            <person name="Azer M."/>
            <person name="Bachantsang P."/>
            <person name="Barry A."/>
            <person name="Bayul T."/>
            <person name="Berlin A."/>
            <person name="Bessette D."/>
            <person name="Bloom T."/>
            <person name="Blye J."/>
            <person name="Boguslavskiy L."/>
            <person name="Bonnet C."/>
            <person name="Boukhgalter B."/>
            <person name="Bourzgui I."/>
            <person name="Brown A."/>
            <person name="Cahill P."/>
            <person name="Channer S."/>
            <person name="Cheshatsang Y."/>
            <person name="Chuda L."/>
            <person name="Citroen M."/>
            <person name="Collymore A."/>
            <person name="Cooke P."/>
            <person name="Costello M."/>
            <person name="D'Aco K."/>
            <person name="Daza R."/>
            <person name="De Haan G."/>
            <person name="DeGray S."/>
            <person name="DeMaso C."/>
            <person name="Dhargay N."/>
            <person name="Dooley K."/>
            <person name="Dooley E."/>
            <person name="Doricent M."/>
            <person name="Dorje P."/>
            <person name="Dorjee K."/>
            <person name="Dupes A."/>
            <person name="Elong R."/>
            <person name="Falk J."/>
            <person name="Farina A."/>
            <person name="Faro S."/>
            <person name="Ferguson D."/>
            <person name="Fisher S."/>
            <person name="Foley C.D."/>
            <person name="Franke A."/>
            <person name="Friedrich D."/>
            <person name="Gadbois L."/>
            <person name="Gearin G."/>
            <person name="Gearin C.R."/>
            <person name="Giannoukos G."/>
            <person name="Goode T."/>
            <person name="Graham J."/>
            <person name="Grandbois E."/>
            <person name="Grewal S."/>
            <person name="Gyaltsen K."/>
            <person name="Hafez N."/>
            <person name="Hagos B."/>
            <person name="Hall J."/>
            <person name="Henson C."/>
            <person name="Hollinger A."/>
            <person name="Honan T."/>
            <person name="Huard M.D."/>
            <person name="Hughes L."/>
            <person name="Hurhula B."/>
            <person name="Husby M.E."/>
            <person name="Kamat A."/>
            <person name="Kanga B."/>
            <person name="Kashin S."/>
            <person name="Khazanovich D."/>
            <person name="Kisner P."/>
            <person name="Lance K."/>
            <person name="Lara M."/>
            <person name="Lee W."/>
            <person name="Lennon N."/>
            <person name="Letendre F."/>
            <person name="LeVine R."/>
            <person name="Lipovsky A."/>
            <person name="Liu X."/>
            <person name="Liu J."/>
            <person name="Liu S."/>
            <person name="Lokyitsang T."/>
            <person name="Lokyitsang Y."/>
            <person name="Lubonja R."/>
            <person name="Lui A."/>
            <person name="MacDonald P."/>
            <person name="Magnisalis V."/>
            <person name="Maru K."/>
            <person name="Matthews C."/>
            <person name="McCusker W."/>
            <person name="McDonough S."/>
            <person name="Mehta T."/>
            <person name="Meldrim J."/>
            <person name="Meneus L."/>
            <person name="Mihai O."/>
            <person name="Mihalev A."/>
            <person name="Mihova T."/>
            <person name="Mittelman R."/>
            <person name="Mlenga V."/>
            <person name="Montmayeur A."/>
            <person name="Mulrain L."/>
            <person name="Navidi A."/>
            <person name="Naylor J."/>
            <person name="Negash T."/>
            <person name="Nguyen T."/>
            <person name="Nguyen N."/>
            <person name="Nicol R."/>
            <person name="Norbu C."/>
            <person name="Norbu N."/>
            <person name="Novod N."/>
            <person name="O'Neill B."/>
            <person name="Osman S."/>
            <person name="Markiewicz E."/>
            <person name="Oyono O.L."/>
            <person name="Patti C."/>
            <person name="Phunkhang P."/>
            <person name="Pierre F."/>
            <person name="Priest M."/>
            <person name="Raghuraman S."/>
            <person name="Rege F."/>
            <person name="Reyes R."/>
            <person name="Rise C."/>
            <person name="Rogov P."/>
            <person name="Ross K."/>
            <person name="Ryan E."/>
            <person name="Settipalli S."/>
            <person name="Shea T."/>
            <person name="Sherpa N."/>
            <person name="Shi L."/>
            <person name="Shih D."/>
            <person name="Sparrow T."/>
            <person name="Spaulding J."/>
            <person name="Stalker J."/>
            <person name="Stange-Thomann N."/>
            <person name="Stavropoulos S."/>
            <person name="Stone C."/>
            <person name="Strader C."/>
            <person name="Tesfaye S."/>
            <person name="Thomson T."/>
            <person name="Thoulutsang Y."/>
            <person name="Thoulutsang D."/>
            <person name="Topham K."/>
            <person name="Topping I."/>
            <person name="Tsamla T."/>
            <person name="Vassiliev H."/>
            <person name="Vo A."/>
            <person name="Wangchuk T."/>
            <person name="Wangdi T."/>
            <person name="Weiand M."/>
            <person name="Wilkinson J."/>
            <person name="Wilson A."/>
            <person name="Yadav S."/>
            <person name="Young G."/>
            <person name="Yu Q."/>
            <person name="Zembek L."/>
            <person name="Zhong D."/>
            <person name="Zimmer A."/>
            <person name="Zwirko Z."/>
            <person name="Jaffe D.B."/>
            <person name="Alvarez P."/>
            <person name="Brockman W."/>
            <person name="Butler J."/>
            <person name="Chin C."/>
            <person name="Gnerre S."/>
            <person name="Grabherr M."/>
            <person name="Kleber M."/>
            <person name="Mauceli E."/>
            <person name="MacCallum I."/>
        </authorList>
    </citation>
    <scope>NUCLEOTIDE SEQUENCE [LARGE SCALE GENOMIC DNA]</scope>
    <source>
        <strain evidence="5 6">TSC#14021-0224.01</strain>
    </source>
</reference>
<dbReference type="HOGENOM" id="CLU_232699_0_0_1"/>
<protein>
    <recommendedName>
        <fullName evidence="4">ELYS-like domain-containing protein</fullName>
    </recommendedName>
</protein>
<dbReference type="InterPro" id="IPR052620">
    <property type="entry name" value="ELYS/MEL-28_NucAsmblyFactor"/>
</dbReference>
<feature type="compositionally biased region" description="Low complexity" evidence="3">
    <location>
        <begin position="1316"/>
        <end position="1326"/>
    </location>
</feature>
<dbReference type="GO" id="GO:0031490">
    <property type="term" value="F:chromatin DNA binding"/>
    <property type="evidence" value="ECO:0007669"/>
    <property type="project" value="EnsemblMetazoa"/>
</dbReference>
<feature type="region of interest" description="Disordered" evidence="3">
    <location>
        <begin position="1214"/>
        <end position="1263"/>
    </location>
</feature>
<dbReference type="OrthoDB" id="6513151at2759"/>
<feature type="compositionally biased region" description="Polar residues" evidence="3">
    <location>
        <begin position="1987"/>
        <end position="1999"/>
    </location>
</feature>
<keyword evidence="2" id="KW-0539">Nucleus</keyword>
<comment type="subcellular location">
    <subcellularLocation>
        <location evidence="1">Nucleus</location>
    </subcellularLocation>
</comment>
<keyword evidence="6" id="KW-1185">Reference proteome</keyword>